<evidence type="ECO:0000313" key="3">
    <source>
        <dbReference type="Proteomes" id="UP000633619"/>
    </source>
</evidence>
<comment type="caution">
    <text evidence="2">The sequence shown here is derived from an EMBL/GenBank/DDBJ whole genome shotgun (WGS) entry which is preliminary data.</text>
</comment>
<sequence>MGYRLNMRKKHLLVSIHVLGAMAWFGGTLGMLILGIYMGNAENGEQLYYTLSSMHMIDGTLIKYPAMVVLITGLMLSVWTHWGLTKHYWVLIKLVTTFLIILLGILFLSDGLSFLIETAEKYHLAALENASFHRTSISLTLGAIFNVAAIVMMTLVTYYKPFGKIKRKAKRENR</sequence>
<dbReference type="Proteomes" id="UP000633619">
    <property type="component" value="Unassembled WGS sequence"/>
</dbReference>
<keyword evidence="1" id="KW-0472">Membrane</keyword>
<keyword evidence="1" id="KW-0812">Transmembrane</keyword>
<keyword evidence="3" id="KW-1185">Reference proteome</keyword>
<dbReference type="EMBL" id="JAECVW010000009">
    <property type="protein sequence ID" value="MBH8596089.1"/>
    <property type="molecule type" value="Genomic_DNA"/>
</dbReference>
<evidence type="ECO:0000256" key="1">
    <source>
        <dbReference type="SAM" id="Phobius"/>
    </source>
</evidence>
<feature type="transmembrane region" description="Helical" evidence="1">
    <location>
        <begin position="94"/>
        <end position="116"/>
    </location>
</feature>
<feature type="transmembrane region" description="Helical" evidence="1">
    <location>
        <begin position="61"/>
        <end position="82"/>
    </location>
</feature>
<dbReference type="RefSeq" id="WP_181732767.1">
    <property type="nucleotide sequence ID" value="NZ_JACEIR010000011.1"/>
</dbReference>
<accession>A0A8I1A772</accession>
<feature type="transmembrane region" description="Helical" evidence="1">
    <location>
        <begin position="136"/>
        <end position="159"/>
    </location>
</feature>
<keyword evidence="1" id="KW-1133">Transmembrane helix</keyword>
<proteinExistence type="predicted"/>
<name>A0A8I1A772_THEIN</name>
<gene>
    <name evidence="2" type="ORF">I8U20_12255</name>
</gene>
<feature type="transmembrane region" description="Helical" evidence="1">
    <location>
        <begin position="12"/>
        <end position="38"/>
    </location>
</feature>
<reference evidence="2 3" key="1">
    <citation type="submission" date="2020-12" db="EMBL/GenBank/DDBJ databases">
        <title>WGS of Thermoactinomyces spp.</title>
        <authorList>
            <person name="Cheng K."/>
        </authorList>
    </citation>
    <scope>NUCLEOTIDE SEQUENCE [LARGE SCALE GENOMIC DNA]</scope>
    <source>
        <strain evidence="3">CICC 10671\DSM 43846</strain>
    </source>
</reference>
<dbReference type="AlphaFoldDB" id="A0A8I1A772"/>
<protein>
    <recommendedName>
        <fullName evidence="4">DUF2269 family protein</fullName>
    </recommendedName>
</protein>
<evidence type="ECO:0008006" key="4">
    <source>
        <dbReference type="Google" id="ProtNLM"/>
    </source>
</evidence>
<organism evidence="2 3">
    <name type="scientific">Thermoactinomyces intermedius</name>
    <dbReference type="NCBI Taxonomy" id="2024"/>
    <lineage>
        <taxon>Bacteria</taxon>
        <taxon>Bacillati</taxon>
        <taxon>Bacillota</taxon>
        <taxon>Bacilli</taxon>
        <taxon>Bacillales</taxon>
        <taxon>Thermoactinomycetaceae</taxon>
        <taxon>Thermoactinomyces</taxon>
    </lineage>
</organism>
<evidence type="ECO:0000313" key="2">
    <source>
        <dbReference type="EMBL" id="MBH8596089.1"/>
    </source>
</evidence>